<dbReference type="Proteomes" id="UP000467700">
    <property type="component" value="Unassembled WGS sequence"/>
</dbReference>
<accession>A0A8S0XJT7</accession>
<keyword evidence="2" id="KW-0732">Signal</keyword>
<dbReference type="AlphaFoldDB" id="A0A8S0XJT7"/>
<protein>
    <submittedName>
        <fullName evidence="3">Uncharacterized protein</fullName>
    </submittedName>
</protein>
<evidence type="ECO:0000313" key="4">
    <source>
        <dbReference type="Proteomes" id="UP000467700"/>
    </source>
</evidence>
<comment type="caution">
    <text evidence="3">The sequence shown here is derived from an EMBL/GenBank/DDBJ whole genome shotgun (WGS) entry which is preliminary data.</text>
</comment>
<feature type="chain" id="PRO_5035823072" evidence="2">
    <location>
        <begin position="22"/>
        <end position="185"/>
    </location>
</feature>
<name>A0A8S0XJT7_CYCAE</name>
<dbReference type="EMBL" id="CACVBS010000046">
    <property type="protein sequence ID" value="CAA7264713.1"/>
    <property type="molecule type" value="Genomic_DNA"/>
</dbReference>
<keyword evidence="4" id="KW-1185">Reference proteome</keyword>
<organism evidence="3 4">
    <name type="scientific">Cyclocybe aegerita</name>
    <name type="common">Black poplar mushroom</name>
    <name type="synonym">Agrocybe aegerita</name>
    <dbReference type="NCBI Taxonomy" id="1973307"/>
    <lineage>
        <taxon>Eukaryota</taxon>
        <taxon>Fungi</taxon>
        <taxon>Dikarya</taxon>
        <taxon>Basidiomycota</taxon>
        <taxon>Agaricomycotina</taxon>
        <taxon>Agaricomycetes</taxon>
        <taxon>Agaricomycetidae</taxon>
        <taxon>Agaricales</taxon>
        <taxon>Agaricineae</taxon>
        <taxon>Bolbitiaceae</taxon>
        <taxon>Cyclocybe</taxon>
    </lineage>
</organism>
<evidence type="ECO:0000256" key="1">
    <source>
        <dbReference type="SAM" id="MobiDB-lite"/>
    </source>
</evidence>
<feature type="compositionally biased region" description="Low complexity" evidence="1">
    <location>
        <begin position="95"/>
        <end position="113"/>
    </location>
</feature>
<gene>
    <name evidence="3" type="ORF">AAE3_LOCUS6974</name>
</gene>
<evidence type="ECO:0000256" key="2">
    <source>
        <dbReference type="SAM" id="SignalP"/>
    </source>
</evidence>
<evidence type="ECO:0000313" key="3">
    <source>
        <dbReference type="EMBL" id="CAA7264713.1"/>
    </source>
</evidence>
<feature type="region of interest" description="Disordered" evidence="1">
    <location>
        <begin position="74"/>
        <end position="168"/>
    </location>
</feature>
<proteinExistence type="predicted"/>
<feature type="compositionally biased region" description="Low complexity" evidence="1">
    <location>
        <begin position="78"/>
        <end position="87"/>
    </location>
</feature>
<reference evidence="3 4" key="1">
    <citation type="submission" date="2020-01" db="EMBL/GenBank/DDBJ databases">
        <authorList>
            <person name="Gupta K D."/>
        </authorList>
    </citation>
    <scope>NUCLEOTIDE SEQUENCE [LARGE SCALE GENOMIC DNA]</scope>
</reference>
<feature type="signal peptide" evidence="2">
    <location>
        <begin position="1"/>
        <end position="21"/>
    </location>
</feature>
<sequence length="185" mass="18154">MPSSIKIALLVFLTVFGLSVAAPIPDNNTQLGNSYSGAGGHADGGAVKNSNPNTNAPFSRLSLIKLFSSNAGDGGSSTSGSSSGSESFAVSQAQAATGNGTAPTGNTNNALGNSYSGAGGQANGGSVDDSSAPIELFSDNAGKGGNGKSGASGPLAGILVPSSKSTSTKTWRTTKFTRVVHLQLD</sequence>